<sequence length="338" mass="39088">MNGKRNFFVKFPHPLCSNRSFHYTAKSQSLNITKDKLIKLLRESLYSRNHKRLSALILATSSKLYDILDKSLQLSTESKDGLKIDDINENDLLQTFDLLILWRSIRLTASSNSDINMLIDKLVKVTEIQLQTFPFIRLALTLHQVSQLFNYIENVYLLDNLNRELITHLSQLTDSNVDSHSLCLLLNYITNTPCTNTKHYVEMCRTFLSFMDIHSKNLTFTSLDHLLVYKNANKLYQRYKGPQAANVALKSLNSYLVTSKEVNVAQIVRLCNQLLSNFSITDLTIYHGLYKELLNHVLEILNKQQIDTNSSMTCESYKKVFNLHKRLNKLLFIGSTVQ</sequence>
<dbReference type="EMBL" id="FO082872">
    <property type="protein sequence ID" value="CCF73317.1"/>
    <property type="molecule type" value="Genomic_DNA"/>
</dbReference>
<dbReference type="RefSeq" id="XP_012647926.1">
    <property type="nucleotide sequence ID" value="XM_012792472.1"/>
</dbReference>
<dbReference type="VEuPathDB" id="PiroplasmaDB:BMR1_02g00760"/>
<evidence type="ECO:0000313" key="1">
    <source>
        <dbReference type="EMBL" id="CCF73317.1"/>
    </source>
</evidence>
<keyword evidence="2" id="KW-1185">Reference proteome</keyword>
<dbReference type="AlphaFoldDB" id="I7J5Y3"/>
<reference evidence="1 2" key="2">
    <citation type="journal article" date="2013" name="PLoS ONE">
        <title>Whole genome mapping and re-organization of the nuclear and mitochondrial genomes of Babesia microti isolates.</title>
        <authorList>
            <person name="Cornillot E."/>
            <person name="Dassouli A."/>
            <person name="Garg A."/>
            <person name="Pachikara N."/>
            <person name="Randazzo S."/>
            <person name="Depoix D."/>
            <person name="Carcy B."/>
            <person name="Delbecq S."/>
            <person name="Frutos R."/>
            <person name="Silva J.C."/>
            <person name="Sutton R."/>
            <person name="Krause P.J."/>
            <person name="Mamoun C.B."/>
        </authorList>
    </citation>
    <scope>NUCLEOTIDE SEQUENCE [LARGE SCALE GENOMIC DNA]</scope>
    <source>
        <strain evidence="1 2">RI</strain>
    </source>
</reference>
<accession>I7J5Y3</accession>
<gene>
    <name evidence="1" type="ORF">BMR1_02g00760</name>
</gene>
<dbReference type="Proteomes" id="UP000002899">
    <property type="component" value="Chromosome II"/>
</dbReference>
<reference evidence="1 2" key="3">
    <citation type="journal article" date="2016" name="Sci. Rep.">
        <title>Genome-wide diversity and gene expression profiling of Babesia microti isolates identify polymorphic genes that mediate host-pathogen interactions.</title>
        <authorList>
            <person name="Silva J.C."/>
            <person name="Cornillot E."/>
            <person name="McCracken C."/>
            <person name="Usmani-Brown S."/>
            <person name="Dwivedi A."/>
            <person name="Ifeonu O.O."/>
            <person name="Crabtree J."/>
            <person name="Gotia H.T."/>
            <person name="Virji A.Z."/>
            <person name="Reynes C."/>
            <person name="Colinge J."/>
            <person name="Kumar V."/>
            <person name="Lawres L."/>
            <person name="Pazzi J.E."/>
            <person name="Pablo J.V."/>
            <person name="Hung C."/>
            <person name="Brancato J."/>
            <person name="Kumari P."/>
            <person name="Orvis J."/>
            <person name="Tretina K."/>
            <person name="Chibucos M."/>
            <person name="Ott S."/>
            <person name="Sadzewicz L."/>
            <person name="Sengamalay N."/>
            <person name="Shetty A.C."/>
            <person name="Su Q."/>
            <person name="Tallon L."/>
            <person name="Fraser C.M."/>
            <person name="Frutos R."/>
            <person name="Molina D.M."/>
            <person name="Krause P.J."/>
            <person name="Ben Mamoun C."/>
        </authorList>
    </citation>
    <scope>NUCLEOTIDE SEQUENCE [LARGE SCALE GENOMIC DNA]</scope>
    <source>
        <strain evidence="1 2">RI</strain>
    </source>
</reference>
<name>I7J5Y3_BABMR</name>
<evidence type="ECO:0000313" key="2">
    <source>
        <dbReference type="Proteomes" id="UP000002899"/>
    </source>
</evidence>
<proteinExistence type="predicted"/>
<protein>
    <submittedName>
        <fullName evidence="1">Uncharacterized protein</fullName>
    </submittedName>
</protein>
<dbReference type="KEGG" id="bmic:BMR1_02g00760"/>
<dbReference type="GeneID" id="24423941"/>
<organism evidence="1 2">
    <name type="scientific">Babesia microti (strain RI)</name>
    <dbReference type="NCBI Taxonomy" id="1133968"/>
    <lineage>
        <taxon>Eukaryota</taxon>
        <taxon>Sar</taxon>
        <taxon>Alveolata</taxon>
        <taxon>Apicomplexa</taxon>
        <taxon>Aconoidasida</taxon>
        <taxon>Piroplasmida</taxon>
        <taxon>Babesiidae</taxon>
        <taxon>Babesia</taxon>
    </lineage>
</organism>
<reference evidence="1 2" key="1">
    <citation type="journal article" date="2012" name="Nucleic Acids Res.">
        <title>Sequencing of the smallest Apicomplexan genome from the human pathogen Babesia microti.</title>
        <authorList>
            <person name="Cornillot E."/>
            <person name="Hadj-Kaddour K."/>
            <person name="Dassouli A."/>
            <person name="Noel B."/>
            <person name="Ranwez V."/>
            <person name="Vacherie B."/>
            <person name="Augagneur Y."/>
            <person name="Bres V."/>
            <person name="Duclos A."/>
            <person name="Randazzo S."/>
            <person name="Carcy B."/>
            <person name="Debierre-Grockiego F."/>
            <person name="Delbecq S."/>
            <person name="Moubri-Menage K."/>
            <person name="Shams-Eldin H."/>
            <person name="Usmani-Brown S."/>
            <person name="Bringaud F."/>
            <person name="Wincker P."/>
            <person name="Vivares C.P."/>
            <person name="Schwarz R.T."/>
            <person name="Schetters T.P."/>
            <person name="Krause P.J."/>
            <person name="Gorenflot A."/>
            <person name="Berry V."/>
            <person name="Barbe V."/>
            <person name="Ben Mamoun C."/>
        </authorList>
    </citation>
    <scope>NUCLEOTIDE SEQUENCE [LARGE SCALE GENOMIC DNA]</scope>
    <source>
        <strain evidence="1 2">RI</strain>
    </source>
</reference>